<accession>A0A8R7TZI5</accession>
<feature type="compositionally biased region" description="Basic and acidic residues" evidence="1">
    <location>
        <begin position="75"/>
        <end position="84"/>
    </location>
</feature>
<protein>
    <recommendedName>
        <fullName evidence="5">Photosystem II 10 kDa polypeptide, chloroplastic</fullName>
    </recommendedName>
</protein>
<feature type="region of interest" description="Disordered" evidence="1">
    <location>
        <begin position="51"/>
        <end position="89"/>
    </location>
</feature>
<feature type="signal peptide" evidence="2">
    <location>
        <begin position="1"/>
        <end position="22"/>
    </location>
</feature>
<evidence type="ECO:0000256" key="1">
    <source>
        <dbReference type="SAM" id="MobiDB-lite"/>
    </source>
</evidence>
<sequence>MAISSRAAACAALAFPSTAAAAAPPSSVSVNRRARPRKALAAVARATSAGGAVLDPPAFDQSQLDTLPPAQEGGDTGRLKDRKGTGSGDSYKVLLLDDPRHTEKHGTYPFLLLLLQCFLMSRWTHGWPPSLPPCVCVCCDVQWRRRCRRWCRP</sequence>
<organism evidence="3 4">
    <name type="scientific">Triticum urartu</name>
    <name type="common">Red wild einkorn</name>
    <name type="synonym">Crithodium urartu</name>
    <dbReference type="NCBI Taxonomy" id="4572"/>
    <lineage>
        <taxon>Eukaryota</taxon>
        <taxon>Viridiplantae</taxon>
        <taxon>Streptophyta</taxon>
        <taxon>Embryophyta</taxon>
        <taxon>Tracheophyta</taxon>
        <taxon>Spermatophyta</taxon>
        <taxon>Magnoliopsida</taxon>
        <taxon>Liliopsida</taxon>
        <taxon>Poales</taxon>
        <taxon>Poaceae</taxon>
        <taxon>BOP clade</taxon>
        <taxon>Pooideae</taxon>
        <taxon>Triticodae</taxon>
        <taxon>Triticeae</taxon>
        <taxon>Triticinae</taxon>
        <taxon>Triticum</taxon>
    </lineage>
</organism>
<reference evidence="4" key="1">
    <citation type="journal article" date="2013" name="Nature">
        <title>Draft genome of the wheat A-genome progenitor Triticum urartu.</title>
        <authorList>
            <person name="Ling H.Q."/>
            <person name="Zhao S."/>
            <person name="Liu D."/>
            <person name="Wang J."/>
            <person name="Sun H."/>
            <person name="Zhang C."/>
            <person name="Fan H."/>
            <person name="Li D."/>
            <person name="Dong L."/>
            <person name="Tao Y."/>
            <person name="Gao C."/>
            <person name="Wu H."/>
            <person name="Li Y."/>
            <person name="Cui Y."/>
            <person name="Guo X."/>
            <person name="Zheng S."/>
            <person name="Wang B."/>
            <person name="Yu K."/>
            <person name="Liang Q."/>
            <person name="Yang W."/>
            <person name="Lou X."/>
            <person name="Chen J."/>
            <person name="Feng M."/>
            <person name="Jian J."/>
            <person name="Zhang X."/>
            <person name="Luo G."/>
            <person name="Jiang Y."/>
            <person name="Liu J."/>
            <person name="Wang Z."/>
            <person name="Sha Y."/>
            <person name="Zhang B."/>
            <person name="Wu H."/>
            <person name="Tang D."/>
            <person name="Shen Q."/>
            <person name="Xue P."/>
            <person name="Zou S."/>
            <person name="Wang X."/>
            <person name="Liu X."/>
            <person name="Wang F."/>
            <person name="Yang Y."/>
            <person name="An X."/>
            <person name="Dong Z."/>
            <person name="Zhang K."/>
            <person name="Zhang X."/>
            <person name="Luo M.C."/>
            <person name="Dvorak J."/>
            <person name="Tong Y."/>
            <person name="Wang J."/>
            <person name="Yang H."/>
            <person name="Li Z."/>
            <person name="Wang D."/>
            <person name="Zhang A."/>
            <person name="Wang J."/>
        </authorList>
    </citation>
    <scope>NUCLEOTIDE SEQUENCE</scope>
    <source>
        <strain evidence="4">cv. G1812</strain>
    </source>
</reference>
<evidence type="ECO:0000256" key="2">
    <source>
        <dbReference type="SAM" id="SignalP"/>
    </source>
</evidence>
<dbReference type="Proteomes" id="UP000015106">
    <property type="component" value="Chromosome 3"/>
</dbReference>
<keyword evidence="2" id="KW-0732">Signal</keyword>
<gene>
    <name evidence="3" type="primary">LOC125545211</name>
</gene>
<name>A0A8R7TZI5_TRIUA</name>
<dbReference type="AlphaFoldDB" id="A0A8R7TZI5"/>
<dbReference type="EnsemblPlants" id="TuG1812G0300003919.01.T02">
    <property type="protein sequence ID" value="TuG1812G0300003919.01.T02"/>
    <property type="gene ID" value="TuG1812G0300003919.01"/>
</dbReference>
<keyword evidence="4" id="KW-1185">Reference proteome</keyword>
<proteinExistence type="predicted"/>
<evidence type="ECO:0000313" key="4">
    <source>
        <dbReference type="Proteomes" id="UP000015106"/>
    </source>
</evidence>
<evidence type="ECO:0008006" key="5">
    <source>
        <dbReference type="Google" id="ProtNLM"/>
    </source>
</evidence>
<dbReference type="Gramene" id="TuG1812G0300003919.01.T02">
    <property type="protein sequence ID" value="TuG1812G0300003919.01.T02"/>
    <property type="gene ID" value="TuG1812G0300003919.01"/>
</dbReference>
<feature type="chain" id="PRO_5035735602" description="Photosystem II 10 kDa polypeptide, chloroplastic" evidence="2">
    <location>
        <begin position="23"/>
        <end position="153"/>
    </location>
</feature>
<evidence type="ECO:0000313" key="3">
    <source>
        <dbReference type="EnsemblPlants" id="TuG1812G0300003919.01.T02"/>
    </source>
</evidence>
<reference evidence="3" key="2">
    <citation type="submission" date="2018-03" db="EMBL/GenBank/DDBJ databases">
        <title>The Triticum urartu genome reveals the dynamic nature of wheat genome evolution.</title>
        <authorList>
            <person name="Ling H."/>
            <person name="Ma B."/>
            <person name="Shi X."/>
            <person name="Liu H."/>
            <person name="Dong L."/>
            <person name="Sun H."/>
            <person name="Cao Y."/>
            <person name="Gao Q."/>
            <person name="Zheng S."/>
            <person name="Li Y."/>
            <person name="Yu Y."/>
            <person name="Du H."/>
            <person name="Qi M."/>
            <person name="Li Y."/>
            <person name="Yu H."/>
            <person name="Cui Y."/>
            <person name="Wang N."/>
            <person name="Chen C."/>
            <person name="Wu H."/>
            <person name="Zhao Y."/>
            <person name="Zhang J."/>
            <person name="Li Y."/>
            <person name="Zhou W."/>
            <person name="Zhang B."/>
            <person name="Hu W."/>
            <person name="Eijk M."/>
            <person name="Tang J."/>
            <person name="Witsenboer H."/>
            <person name="Zhao S."/>
            <person name="Li Z."/>
            <person name="Zhang A."/>
            <person name="Wang D."/>
            <person name="Liang C."/>
        </authorList>
    </citation>
    <scope>NUCLEOTIDE SEQUENCE [LARGE SCALE GENOMIC DNA]</scope>
    <source>
        <strain evidence="3">cv. G1812</strain>
    </source>
</reference>
<reference evidence="3" key="3">
    <citation type="submission" date="2022-06" db="UniProtKB">
        <authorList>
            <consortium name="EnsemblPlants"/>
        </authorList>
    </citation>
    <scope>IDENTIFICATION</scope>
</reference>